<sequence length="109" mass="12349">MAPSDQDSTLVKYMKVTIVNDLSTRYKGNNDFLNITTALDPRFKSLPFRTNNCRFEVFNRLVMAASTSYGRKQPKKGQHDSATDVSNHLVLPALSAEDISTISHQMKRR</sequence>
<evidence type="ECO:0000313" key="1">
    <source>
        <dbReference type="EMBL" id="KAL3891329.1"/>
    </source>
</evidence>
<reference evidence="1 2" key="1">
    <citation type="submission" date="2024-11" db="EMBL/GenBank/DDBJ databases">
        <title>Chromosome-level genome assembly of the freshwater bivalve Anodonta woodiana.</title>
        <authorList>
            <person name="Chen X."/>
        </authorList>
    </citation>
    <scope>NUCLEOTIDE SEQUENCE [LARGE SCALE GENOMIC DNA]</scope>
    <source>
        <strain evidence="1">MN2024</strain>
        <tissue evidence="1">Gills</tissue>
    </source>
</reference>
<dbReference type="Proteomes" id="UP001634394">
    <property type="component" value="Unassembled WGS sequence"/>
</dbReference>
<dbReference type="EMBL" id="JBJQND010000001">
    <property type="protein sequence ID" value="KAL3891329.1"/>
    <property type="molecule type" value="Genomic_DNA"/>
</dbReference>
<organism evidence="1 2">
    <name type="scientific">Sinanodonta woodiana</name>
    <name type="common">Chinese pond mussel</name>
    <name type="synonym">Anodonta woodiana</name>
    <dbReference type="NCBI Taxonomy" id="1069815"/>
    <lineage>
        <taxon>Eukaryota</taxon>
        <taxon>Metazoa</taxon>
        <taxon>Spiralia</taxon>
        <taxon>Lophotrochozoa</taxon>
        <taxon>Mollusca</taxon>
        <taxon>Bivalvia</taxon>
        <taxon>Autobranchia</taxon>
        <taxon>Heteroconchia</taxon>
        <taxon>Palaeoheterodonta</taxon>
        <taxon>Unionida</taxon>
        <taxon>Unionoidea</taxon>
        <taxon>Unionidae</taxon>
        <taxon>Unioninae</taxon>
        <taxon>Sinanodonta</taxon>
    </lineage>
</organism>
<name>A0ABD3XYN6_SINWO</name>
<protein>
    <submittedName>
        <fullName evidence="1">Uncharacterized protein</fullName>
    </submittedName>
</protein>
<accession>A0ABD3XYN6</accession>
<evidence type="ECO:0000313" key="2">
    <source>
        <dbReference type="Proteomes" id="UP001634394"/>
    </source>
</evidence>
<dbReference type="AlphaFoldDB" id="A0ABD3XYN6"/>
<keyword evidence="2" id="KW-1185">Reference proteome</keyword>
<gene>
    <name evidence="1" type="ORF">ACJMK2_003591</name>
</gene>
<comment type="caution">
    <text evidence="1">The sequence shown here is derived from an EMBL/GenBank/DDBJ whole genome shotgun (WGS) entry which is preliminary data.</text>
</comment>
<proteinExistence type="predicted"/>